<gene>
    <name evidence="1" type="primary">NHP6_2</name>
    <name evidence="1" type="ORF">EV182_007433</name>
</gene>
<evidence type="ECO:0000313" key="1">
    <source>
        <dbReference type="EMBL" id="KAJ1676823.1"/>
    </source>
</evidence>
<protein>
    <submittedName>
        <fullName evidence="1">Non-histone chromosomal protein 6</fullName>
    </submittedName>
</protein>
<proteinExistence type="predicted"/>
<accession>A0ACC1HNV7</accession>
<keyword evidence="2" id="KW-1185">Reference proteome</keyword>
<dbReference type="Proteomes" id="UP001145114">
    <property type="component" value="Unassembled WGS sequence"/>
</dbReference>
<name>A0ACC1HNV7_9FUNG</name>
<dbReference type="EMBL" id="JAMZIH010003434">
    <property type="protein sequence ID" value="KAJ1676823.1"/>
    <property type="molecule type" value="Genomic_DNA"/>
</dbReference>
<sequence length="99" mass="11102">MPKAAPAATATKSRSRRANKDTEAAAPKRPLSAYMFFSQEFRARVKSQNPEATFGQIGKILGEMWRNMADEQKSPFTQKAQQDKARYNKEMAAFGKTKA</sequence>
<evidence type="ECO:0000313" key="2">
    <source>
        <dbReference type="Proteomes" id="UP001145114"/>
    </source>
</evidence>
<reference evidence="1" key="1">
    <citation type="submission" date="2022-06" db="EMBL/GenBank/DDBJ databases">
        <title>Phylogenomic reconstructions and comparative analyses of Kickxellomycotina fungi.</title>
        <authorList>
            <person name="Reynolds N.K."/>
            <person name="Stajich J.E."/>
            <person name="Barry K."/>
            <person name="Grigoriev I.V."/>
            <person name="Crous P."/>
            <person name="Smith M.E."/>
        </authorList>
    </citation>
    <scope>NUCLEOTIDE SEQUENCE</scope>
    <source>
        <strain evidence="1">RSA 2271</strain>
    </source>
</reference>
<organism evidence="1 2">
    <name type="scientific">Spiromyces aspiralis</name>
    <dbReference type="NCBI Taxonomy" id="68401"/>
    <lineage>
        <taxon>Eukaryota</taxon>
        <taxon>Fungi</taxon>
        <taxon>Fungi incertae sedis</taxon>
        <taxon>Zoopagomycota</taxon>
        <taxon>Kickxellomycotina</taxon>
        <taxon>Kickxellomycetes</taxon>
        <taxon>Kickxellales</taxon>
        <taxon>Kickxellaceae</taxon>
        <taxon>Spiromyces</taxon>
    </lineage>
</organism>
<comment type="caution">
    <text evidence="1">The sequence shown here is derived from an EMBL/GenBank/DDBJ whole genome shotgun (WGS) entry which is preliminary data.</text>
</comment>